<dbReference type="RefSeq" id="WP_135876321.1">
    <property type="nucleotide sequence ID" value="NZ_SRSO01000006.1"/>
</dbReference>
<accession>A0A4S1DZF5</accession>
<proteinExistence type="predicted"/>
<sequence>MKHTKRNIPLAQNRIDYIVFHNKDEAAKLLYNYGFEPPKNPQHLVTAIKELVQKKGRKVIKELIHIHPDKSVILKLNLPKEDNFCEACNNNSYNDEQNYCASCGHSNYTGSGDKATFLSQLNTYNDTELEKYYQGIVDKSNKEPDNKILSQEVQMVWNELRNRKEISKKEEDQPKESSEDFRITKNELLLLGAVFVAGALVGHGLKFNFNNGK</sequence>
<evidence type="ECO:0000313" key="3">
    <source>
        <dbReference type="Proteomes" id="UP000307602"/>
    </source>
</evidence>
<keyword evidence="3" id="KW-1185">Reference proteome</keyword>
<dbReference type="EMBL" id="SRSO01000006">
    <property type="protein sequence ID" value="TGV03627.1"/>
    <property type="molecule type" value="Genomic_DNA"/>
</dbReference>
<feature type="transmembrane region" description="Helical" evidence="1">
    <location>
        <begin position="188"/>
        <end position="205"/>
    </location>
</feature>
<name>A0A4S1DZF5_9FLAO</name>
<keyword evidence="1" id="KW-0812">Transmembrane</keyword>
<reference evidence="2 3" key="1">
    <citation type="submission" date="2019-04" db="EMBL/GenBank/DDBJ databases">
        <authorList>
            <person name="Liu A."/>
        </authorList>
    </citation>
    <scope>NUCLEOTIDE SEQUENCE [LARGE SCALE GENOMIC DNA]</scope>
    <source>
        <strain evidence="2 3">RZ03</strain>
    </source>
</reference>
<protein>
    <submittedName>
        <fullName evidence="2">Uncharacterized protein</fullName>
    </submittedName>
</protein>
<keyword evidence="1" id="KW-0472">Membrane</keyword>
<dbReference type="OrthoDB" id="1421711at2"/>
<dbReference type="AlphaFoldDB" id="A0A4S1DZF5"/>
<gene>
    <name evidence="2" type="ORF">EM932_06270</name>
</gene>
<comment type="caution">
    <text evidence="2">The sequence shown here is derived from an EMBL/GenBank/DDBJ whole genome shotgun (WGS) entry which is preliminary data.</text>
</comment>
<dbReference type="Proteomes" id="UP000307602">
    <property type="component" value="Unassembled WGS sequence"/>
</dbReference>
<evidence type="ECO:0000256" key="1">
    <source>
        <dbReference type="SAM" id="Phobius"/>
    </source>
</evidence>
<evidence type="ECO:0000313" key="2">
    <source>
        <dbReference type="EMBL" id="TGV03627.1"/>
    </source>
</evidence>
<keyword evidence="1" id="KW-1133">Transmembrane helix</keyword>
<organism evidence="2 3">
    <name type="scientific">Flavivirga rizhaonensis</name>
    <dbReference type="NCBI Taxonomy" id="2559571"/>
    <lineage>
        <taxon>Bacteria</taxon>
        <taxon>Pseudomonadati</taxon>
        <taxon>Bacteroidota</taxon>
        <taxon>Flavobacteriia</taxon>
        <taxon>Flavobacteriales</taxon>
        <taxon>Flavobacteriaceae</taxon>
        <taxon>Flavivirga</taxon>
    </lineage>
</organism>